<dbReference type="GO" id="GO:0016180">
    <property type="term" value="P:snRNA processing"/>
    <property type="evidence" value="ECO:0007669"/>
    <property type="project" value="TreeGrafter"/>
</dbReference>
<dbReference type="InterPro" id="IPR022712">
    <property type="entry name" value="Beta_Casp"/>
</dbReference>
<dbReference type="EMBL" id="JAVEPI010000003">
    <property type="protein sequence ID" value="KAK1443069.1"/>
    <property type="molecule type" value="Genomic_DNA"/>
</dbReference>
<dbReference type="Gene3D" id="3.60.15.10">
    <property type="entry name" value="Ribonuclease Z/Hydroxyacylglutathione hydrolase-like"/>
    <property type="match status" value="2"/>
</dbReference>
<keyword evidence="14" id="KW-1185">Reference proteome</keyword>
<dbReference type="GO" id="GO:0016787">
    <property type="term" value="F:hydrolase activity"/>
    <property type="evidence" value="ECO:0007669"/>
    <property type="project" value="UniProtKB-KW"/>
</dbReference>
<comment type="cofactor">
    <cofactor evidence="1">
        <name>Zn(2+)</name>
        <dbReference type="ChEBI" id="CHEBI:29105"/>
    </cofactor>
</comment>
<dbReference type="Pfam" id="PF16661">
    <property type="entry name" value="Lactamase_B_6"/>
    <property type="match status" value="1"/>
</dbReference>
<protein>
    <submittedName>
        <fullName evidence="13">Cleavage and polyadenylation specificity factor family protein</fullName>
    </submittedName>
</protein>
<evidence type="ECO:0000256" key="4">
    <source>
        <dbReference type="ARBA" id="ARBA00007093"/>
    </source>
</evidence>
<comment type="similarity">
    <text evidence="4">Belongs to the metallo-beta-lactamase superfamily. RNA-metabolizing metallo-beta-lactamase-like family. INTS11 subfamily.</text>
</comment>
<feature type="region of interest" description="Disordered" evidence="10">
    <location>
        <begin position="79"/>
        <end position="98"/>
    </location>
</feature>
<keyword evidence="9" id="KW-0539">Nucleus</keyword>
<dbReference type="SMART" id="SM01027">
    <property type="entry name" value="Beta-Casp"/>
    <property type="match status" value="1"/>
</dbReference>
<dbReference type="Pfam" id="PF07521">
    <property type="entry name" value="RMMBL"/>
    <property type="match status" value="1"/>
</dbReference>
<evidence type="ECO:0000256" key="3">
    <source>
        <dbReference type="ARBA" id="ARBA00004496"/>
    </source>
</evidence>
<evidence type="ECO:0000259" key="11">
    <source>
        <dbReference type="SMART" id="SM00849"/>
    </source>
</evidence>
<dbReference type="PANTHER" id="PTHR11203:SF37">
    <property type="entry name" value="INTEGRATOR COMPLEX SUBUNIT 11"/>
    <property type="match status" value="1"/>
</dbReference>
<comment type="caution">
    <text evidence="13">The sequence shown here is derived from an EMBL/GenBank/DDBJ whole genome shotgun (WGS) entry which is preliminary data.</text>
</comment>
<evidence type="ECO:0000256" key="1">
    <source>
        <dbReference type="ARBA" id="ARBA00001947"/>
    </source>
</evidence>
<evidence type="ECO:0000313" key="13">
    <source>
        <dbReference type="EMBL" id="KAK1443069.1"/>
    </source>
</evidence>
<dbReference type="SMART" id="SM00849">
    <property type="entry name" value="Lactamase_B"/>
    <property type="match status" value="1"/>
</dbReference>
<dbReference type="Pfam" id="PF10996">
    <property type="entry name" value="Beta-Casp"/>
    <property type="match status" value="1"/>
</dbReference>
<evidence type="ECO:0000256" key="10">
    <source>
        <dbReference type="SAM" id="MobiDB-lite"/>
    </source>
</evidence>
<dbReference type="AlphaFoldDB" id="A0AAD8LIX9"/>
<dbReference type="InterPro" id="IPR050698">
    <property type="entry name" value="MBL"/>
</dbReference>
<evidence type="ECO:0000256" key="8">
    <source>
        <dbReference type="ARBA" id="ARBA00022833"/>
    </source>
</evidence>
<accession>A0AAD8LIX9</accession>
<dbReference type="PANTHER" id="PTHR11203">
    <property type="entry name" value="CLEAVAGE AND POLYADENYLATION SPECIFICITY FACTOR FAMILY MEMBER"/>
    <property type="match status" value="1"/>
</dbReference>
<proteinExistence type="inferred from homology"/>
<feature type="domain" description="Metallo-beta-lactamase" evidence="11">
    <location>
        <begin position="16"/>
        <end position="322"/>
    </location>
</feature>
<dbReference type="GO" id="GO:0046872">
    <property type="term" value="F:metal ion binding"/>
    <property type="evidence" value="ECO:0007669"/>
    <property type="project" value="UniProtKB-KW"/>
</dbReference>
<evidence type="ECO:0000313" key="14">
    <source>
        <dbReference type="Proteomes" id="UP001230268"/>
    </source>
</evidence>
<organism evidence="13 14">
    <name type="scientific">Babesia gibsoni</name>
    <dbReference type="NCBI Taxonomy" id="33632"/>
    <lineage>
        <taxon>Eukaryota</taxon>
        <taxon>Sar</taxon>
        <taxon>Alveolata</taxon>
        <taxon>Apicomplexa</taxon>
        <taxon>Aconoidasida</taxon>
        <taxon>Piroplasmida</taxon>
        <taxon>Babesiidae</taxon>
        <taxon>Babesia</taxon>
    </lineage>
</organism>
<dbReference type="Proteomes" id="UP001230268">
    <property type="component" value="Unassembled WGS sequence"/>
</dbReference>
<dbReference type="GO" id="GO:0005634">
    <property type="term" value="C:nucleus"/>
    <property type="evidence" value="ECO:0007669"/>
    <property type="project" value="UniProtKB-SubCell"/>
</dbReference>
<comment type="subcellular location">
    <subcellularLocation>
        <location evidence="3">Cytoplasm</location>
    </subcellularLocation>
    <subcellularLocation>
        <location evidence="2">Nucleus</location>
    </subcellularLocation>
</comment>
<dbReference type="InterPro" id="IPR011108">
    <property type="entry name" value="RMMBL"/>
</dbReference>
<gene>
    <name evidence="13" type="ORF">BgAZ_305870</name>
</gene>
<keyword evidence="7" id="KW-0378">Hydrolase</keyword>
<sequence>MESLEITMLGAGQDVGRSCVVVTFPSKRVLFDCGAHCGFVDHRRYPDLQLLGDVKEYNDIYNVEMDALLENKGLASNGDEGDTAFSSKSNVDQSQSDTIRDRNLQTATVMKKALRKTLDNVTSYIDCSIISHFHLDHIGALPFLTEHLGYKGPIYMTYPTRGLAPILLRDGAQVVASKFRNTVDTEGASQGLNVLLNRKKQRKPITVEQLEKLDPWGYTVDCVAESVGRANVMQLKSTQTLGNIKITPYYAGHVLGAAMFHVECDGFKVLYTGDFNTTPDKHLGPAMVPPLEPDVLICESTYASMVRPPRRATEMELCNVVHDCLLAGGKVLIPVFAVGRAQELAIILDAYWTRLQLKFPLYFGGGLSERATSYYKLHSSWTNCRNIPSLSENTFTLKNMLPFDNSIISEDRPMVLFATPGMVHSGLSLKVCKQWAPIAKNLILIPGYAVKGTVGNRLISGEKVIQTSTGTFEVKCKVRYLSFSAHADSAGIMRLIKQVKPKKVVLVHGEYEGMKKFAKHIAMEMGISVSHPANGQTILIEKSKLEPATNIYYAPDILSEAAGLVKYSEEYDDESGGFGVKELHEERDNIQCLMFKLPKHIKSPTNRLCDMLLLLSRRHMAELFRRNDMDAIVTRRLRPHRIKYFQTLHCTNEQFDEITTFIANIKLEETAHFADNLMVQWDTQDAGERVFKVGEMEIRHKQHAQEVSLMWYHQEMQKDSTIYATVLLFQRMLG</sequence>
<dbReference type="InterPro" id="IPR001279">
    <property type="entry name" value="Metallo-B-lactamas"/>
</dbReference>
<dbReference type="InterPro" id="IPR036866">
    <property type="entry name" value="RibonucZ/Hydroxyglut_hydro"/>
</dbReference>
<evidence type="ECO:0000256" key="5">
    <source>
        <dbReference type="ARBA" id="ARBA00022490"/>
    </source>
</evidence>
<evidence type="ECO:0000256" key="2">
    <source>
        <dbReference type="ARBA" id="ARBA00004123"/>
    </source>
</evidence>
<evidence type="ECO:0000259" key="12">
    <source>
        <dbReference type="SMART" id="SM01027"/>
    </source>
</evidence>
<feature type="domain" description="Beta-Casp" evidence="12">
    <location>
        <begin position="341"/>
        <end position="458"/>
    </location>
</feature>
<feature type="compositionally biased region" description="Polar residues" evidence="10">
    <location>
        <begin position="84"/>
        <end position="97"/>
    </location>
</feature>
<dbReference type="GO" id="GO:0004521">
    <property type="term" value="F:RNA endonuclease activity"/>
    <property type="evidence" value="ECO:0007669"/>
    <property type="project" value="TreeGrafter"/>
</dbReference>
<evidence type="ECO:0000256" key="9">
    <source>
        <dbReference type="ARBA" id="ARBA00023242"/>
    </source>
</evidence>
<dbReference type="GO" id="GO:0005737">
    <property type="term" value="C:cytoplasm"/>
    <property type="evidence" value="ECO:0007669"/>
    <property type="project" value="UniProtKB-SubCell"/>
</dbReference>
<evidence type="ECO:0000256" key="7">
    <source>
        <dbReference type="ARBA" id="ARBA00022801"/>
    </source>
</evidence>
<keyword evidence="6" id="KW-0479">Metal-binding</keyword>
<name>A0AAD8LIX9_BABGI</name>
<keyword evidence="8" id="KW-0862">Zinc</keyword>
<dbReference type="FunFam" id="3.40.50.10890:FF:000002">
    <property type="entry name" value="Integrator complex subunit 11"/>
    <property type="match status" value="1"/>
</dbReference>
<keyword evidence="5" id="KW-0963">Cytoplasm</keyword>
<reference evidence="13" key="1">
    <citation type="submission" date="2023-08" db="EMBL/GenBank/DDBJ databases">
        <title>Draft sequence of the Babesia gibsoni genome.</title>
        <authorList>
            <person name="Yamagishi J.Y."/>
            <person name="Xuan X.X."/>
        </authorList>
    </citation>
    <scope>NUCLEOTIDE SEQUENCE</scope>
    <source>
        <strain evidence="13">Azabu</strain>
    </source>
</reference>
<dbReference type="Gene3D" id="3.40.50.10890">
    <property type="match status" value="1"/>
</dbReference>
<dbReference type="SUPFAM" id="SSF56281">
    <property type="entry name" value="Metallo-hydrolase/oxidoreductase"/>
    <property type="match status" value="1"/>
</dbReference>
<evidence type="ECO:0000256" key="6">
    <source>
        <dbReference type="ARBA" id="ARBA00022723"/>
    </source>
</evidence>